<organism evidence="1">
    <name type="scientific">Arundo donax</name>
    <name type="common">Giant reed</name>
    <name type="synonym">Donax arundinaceus</name>
    <dbReference type="NCBI Taxonomy" id="35708"/>
    <lineage>
        <taxon>Eukaryota</taxon>
        <taxon>Viridiplantae</taxon>
        <taxon>Streptophyta</taxon>
        <taxon>Embryophyta</taxon>
        <taxon>Tracheophyta</taxon>
        <taxon>Spermatophyta</taxon>
        <taxon>Magnoliopsida</taxon>
        <taxon>Liliopsida</taxon>
        <taxon>Poales</taxon>
        <taxon>Poaceae</taxon>
        <taxon>PACMAD clade</taxon>
        <taxon>Arundinoideae</taxon>
        <taxon>Arundineae</taxon>
        <taxon>Arundo</taxon>
    </lineage>
</organism>
<dbReference type="AlphaFoldDB" id="A0A0A9HPC1"/>
<protein>
    <submittedName>
        <fullName evidence="1">Uncharacterized protein</fullName>
    </submittedName>
</protein>
<evidence type="ECO:0000313" key="1">
    <source>
        <dbReference type="EMBL" id="JAE37664.1"/>
    </source>
</evidence>
<reference evidence="1" key="2">
    <citation type="journal article" date="2015" name="Data Brief">
        <title>Shoot transcriptome of the giant reed, Arundo donax.</title>
        <authorList>
            <person name="Barrero R.A."/>
            <person name="Guerrero F.D."/>
            <person name="Moolhuijzen P."/>
            <person name="Goolsby J.A."/>
            <person name="Tidwell J."/>
            <person name="Bellgard S.E."/>
            <person name="Bellgard M.I."/>
        </authorList>
    </citation>
    <scope>NUCLEOTIDE SEQUENCE</scope>
    <source>
        <tissue evidence="1">Shoot tissue taken approximately 20 cm above the soil surface</tissue>
    </source>
</reference>
<reference evidence="1" key="1">
    <citation type="submission" date="2014-09" db="EMBL/GenBank/DDBJ databases">
        <authorList>
            <person name="Magalhaes I.L.F."/>
            <person name="Oliveira U."/>
            <person name="Santos F.R."/>
            <person name="Vidigal T.H.D.A."/>
            <person name="Brescovit A.D."/>
            <person name="Santos A.J."/>
        </authorList>
    </citation>
    <scope>NUCLEOTIDE SEQUENCE</scope>
    <source>
        <tissue evidence="1">Shoot tissue taken approximately 20 cm above the soil surface</tissue>
    </source>
</reference>
<dbReference type="EMBL" id="GBRH01160232">
    <property type="protein sequence ID" value="JAE37664.1"/>
    <property type="molecule type" value="Transcribed_RNA"/>
</dbReference>
<proteinExistence type="predicted"/>
<accession>A0A0A9HPC1</accession>
<name>A0A0A9HPC1_ARUDO</name>
<sequence>MEMRHLDSVGIYAGSLLSLQEESLSYLLIMCNPLRRNHSPTF</sequence>